<dbReference type="SUPFAM" id="SSF101386">
    <property type="entry name" value="all-alpha NTP pyrophosphatases"/>
    <property type="match status" value="1"/>
</dbReference>
<dbReference type="UniPathway" id="UPA00031">
    <property type="reaction ID" value="UER00007"/>
</dbReference>
<keyword evidence="7 8" id="KW-0368">Histidine biosynthesis</keyword>
<comment type="catalytic activity">
    <reaction evidence="1 8">
        <text>1-(5-phospho-beta-D-ribosyl)-ATP + H2O = 1-(5-phospho-beta-D-ribosyl)-5'-AMP + diphosphate + H(+)</text>
        <dbReference type="Rhea" id="RHEA:22828"/>
        <dbReference type="ChEBI" id="CHEBI:15377"/>
        <dbReference type="ChEBI" id="CHEBI:15378"/>
        <dbReference type="ChEBI" id="CHEBI:33019"/>
        <dbReference type="ChEBI" id="CHEBI:59457"/>
        <dbReference type="ChEBI" id="CHEBI:73183"/>
        <dbReference type="EC" id="3.6.1.31"/>
    </reaction>
</comment>
<reference evidence="9 10" key="1">
    <citation type="journal article" date="2016" name="Nat. Commun.">
        <title>Thousands of microbial genomes shed light on interconnected biogeochemical processes in an aquifer system.</title>
        <authorList>
            <person name="Anantharaman K."/>
            <person name="Brown C.T."/>
            <person name="Hug L.A."/>
            <person name="Sharon I."/>
            <person name="Castelle C.J."/>
            <person name="Probst A.J."/>
            <person name="Thomas B.C."/>
            <person name="Singh A."/>
            <person name="Wilkins M.J."/>
            <person name="Karaoz U."/>
            <person name="Brodie E.L."/>
            <person name="Williams K.H."/>
            <person name="Hubbard S.S."/>
            <person name="Banfield J.F."/>
        </authorList>
    </citation>
    <scope>NUCLEOTIDE SEQUENCE [LARGE SCALE GENOMIC DNA]</scope>
</reference>
<dbReference type="InterPro" id="IPR021130">
    <property type="entry name" value="PRib-ATP_PPHydrolase-like"/>
</dbReference>
<comment type="caution">
    <text evidence="9">The sequence shown here is derived from an EMBL/GenBank/DDBJ whole genome shotgun (WGS) entry which is preliminary data.</text>
</comment>
<evidence type="ECO:0000313" key="10">
    <source>
        <dbReference type="Proteomes" id="UP000177967"/>
    </source>
</evidence>
<dbReference type="HAMAP" id="MF_01020">
    <property type="entry name" value="HisE"/>
    <property type="match status" value="1"/>
</dbReference>
<protein>
    <recommendedName>
        <fullName evidence="8">Phosphoribosyl-ATP pyrophosphatase</fullName>
        <shortName evidence="8">PRA-PH</shortName>
        <ecNumber evidence="8">3.6.1.31</ecNumber>
    </recommendedName>
</protein>
<dbReference type="GO" id="GO:0004636">
    <property type="term" value="F:phosphoribosyl-ATP diphosphatase activity"/>
    <property type="evidence" value="ECO:0007669"/>
    <property type="project" value="UniProtKB-UniRule"/>
</dbReference>
<keyword evidence="8" id="KW-0963">Cytoplasm</keyword>
<dbReference type="Proteomes" id="UP000177967">
    <property type="component" value="Unassembled WGS sequence"/>
</dbReference>
<evidence type="ECO:0000256" key="8">
    <source>
        <dbReference type="HAMAP-Rule" id="MF_01020"/>
    </source>
</evidence>
<evidence type="ECO:0000256" key="5">
    <source>
        <dbReference type="ARBA" id="ARBA00022801"/>
    </source>
</evidence>
<keyword evidence="3 8" id="KW-0028">Amino-acid biosynthesis</keyword>
<dbReference type="Pfam" id="PF01503">
    <property type="entry name" value="PRA-PH"/>
    <property type="match status" value="1"/>
</dbReference>
<comment type="pathway">
    <text evidence="2 8">Amino-acid biosynthesis; L-histidine biosynthesis; L-histidine from 5-phospho-alpha-D-ribose 1-diphosphate: step 2/9.</text>
</comment>
<comment type="subcellular location">
    <subcellularLocation>
        <location evidence="8">Cytoplasm</location>
    </subcellularLocation>
</comment>
<dbReference type="PANTHER" id="PTHR42945">
    <property type="entry name" value="HISTIDINE BIOSYNTHESIS BIFUNCTIONAL PROTEIN"/>
    <property type="match status" value="1"/>
</dbReference>
<organism evidence="9 10">
    <name type="scientific">Candidatus Blackburnbacteria bacterium RIFCSPHIGHO2_01_FULL_43_15b</name>
    <dbReference type="NCBI Taxonomy" id="1797513"/>
    <lineage>
        <taxon>Bacteria</taxon>
        <taxon>Candidatus Blackburniibacteriota</taxon>
    </lineage>
</organism>
<keyword evidence="6 8" id="KW-0067">ATP-binding</keyword>
<dbReference type="CDD" id="cd11534">
    <property type="entry name" value="NTP-PPase_HisIE_like"/>
    <property type="match status" value="1"/>
</dbReference>
<dbReference type="AlphaFoldDB" id="A0A1G1UXC9"/>
<sequence length="91" mass="10360">MLKKLYALIVQRRNTMPTGSYVSQLFGQGTDRIAQKVGEEAVEVIIAAKNDNKDELVSEITDLVFHLLVLMADRNITIEDVDKELEKRQKN</sequence>
<dbReference type="FunFam" id="1.10.287.1080:FF:000002">
    <property type="entry name" value="Histidine biosynthesis bifunctional protein HisIE"/>
    <property type="match status" value="1"/>
</dbReference>
<evidence type="ECO:0000256" key="6">
    <source>
        <dbReference type="ARBA" id="ARBA00022840"/>
    </source>
</evidence>
<evidence type="ECO:0000313" key="9">
    <source>
        <dbReference type="EMBL" id="OGY07784.1"/>
    </source>
</evidence>
<keyword evidence="4 8" id="KW-0547">Nucleotide-binding</keyword>
<dbReference type="InterPro" id="IPR008179">
    <property type="entry name" value="HisE"/>
</dbReference>
<dbReference type="GO" id="GO:0005524">
    <property type="term" value="F:ATP binding"/>
    <property type="evidence" value="ECO:0007669"/>
    <property type="project" value="UniProtKB-KW"/>
</dbReference>
<dbReference type="GO" id="GO:0000105">
    <property type="term" value="P:L-histidine biosynthetic process"/>
    <property type="evidence" value="ECO:0007669"/>
    <property type="project" value="UniProtKB-UniRule"/>
</dbReference>
<dbReference type="EC" id="3.6.1.31" evidence="8"/>
<evidence type="ECO:0000256" key="7">
    <source>
        <dbReference type="ARBA" id="ARBA00023102"/>
    </source>
</evidence>
<evidence type="ECO:0000256" key="1">
    <source>
        <dbReference type="ARBA" id="ARBA00001460"/>
    </source>
</evidence>
<dbReference type="EMBL" id="MHBW01000035">
    <property type="protein sequence ID" value="OGY07784.1"/>
    <property type="molecule type" value="Genomic_DNA"/>
</dbReference>
<gene>
    <name evidence="8" type="primary">hisE</name>
    <name evidence="9" type="ORF">A2782_01420</name>
</gene>
<evidence type="ECO:0000256" key="2">
    <source>
        <dbReference type="ARBA" id="ARBA00005204"/>
    </source>
</evidence>
<accession>A0A1G1UXC9</accession>
<evidence type="ECO:0000256" key="4">
    <source>
        <dbReference type="ARBA" id="ARBA00022741"/>
    </source>
</evidence>
<dbReference type="GO" id="GO:0005737">
    <property type="term" value="C:cytoplasm"/>
    <property type="evidence" value="ECO:0007669"/>
    <property type="project" value="UniProtKB-SubCell"/>
</dbReference>
<dbReference type="Gene3D" id="1.10.287.1080">
    <property type="entry name" value="MazG-like"/>
    <property type="match status" value="1"/>
</dbReference>
<name>A0A1G1UXC9_9BACT</name>
<dbReference type="PANTHER" id="PTHR42945:SF1">
    <property type="entry name" value="HISTIDINE BIOSYNTHESIS BIFUNCTIONAL PROTEIN HIS7"/>
    <property type="match status" value="1"/>
</dbReference>
<comment type="similarity">
    <text evidence="8">Belongs to the PRA-PH family.</text>
</comment>
<dbReference type="NCBIfam" id="TIGR03188">
    <property type="entry name" value="histidine_hisI"/>
    <property type="match status" value="1"/>
</dbReference>
<proteinExistence type="inferred from homology"/>
<dbReference type="STRING" id="1797513.A2782_01420"/>
<keyword evidence="5 8" id="KW-0378">Hydrolase</keyword>
<evidence type="ECO:0000256" key="3">
    <source>
        <dbReference type="ARBA" id="ARBA00022605"/>
    </source>
</evidence>